<name>A0A166JL44_NODSP</name>
<dbReference type="RefSeq" id="WP_063872743.1">
    <property type="nucleotide sequence ID" value="NZ_CAWMRI010000128.1"/>
</dbReference>
<evidence type="ECO:0000313" key="2">
    <source>
        <dbReference type="Proteomes" id="UP000076555"/>
    </source>
</evidence>
<accession>A0A166JL44</accession>
<evidence type="ECO:0000313" key="1">
    <source>
        <dbReference type="EMBL" id="KZL49847.1"/>
    </source>
</evidence>
<sequence>MVINDLEYCELATDENWIIGGLETGTNIELYVEPGYADIIASATAVGDSSETFTETNTIVDTSSQFMVTKATGIALSRAWDSQGFSQSYQKQTVTLITNQY</sequence>
<protein>
    <submittedName>
        <fullName evidence="1">Uncharacterized protein</fullName>
    </submittedName>
</protein>
<dbReference type="Proteomes" id="UP000076555">
    <property type="component" value="Unassembled WGS sequence"/>
</dbReference>
<gene>
    <name evidence="1" type="ORF">A2T98_10605</name>
</gene>
<dbReference type="OrthoDB" id="515133at2"/>
<organism evidence="1 2">
    <name type="scientific">Nodularia spumigena CENA596</name>
    <dbReference type="NCBI Taxonomy" id="1819295"/>
    <lineage>
        <taxon>Bacteria</taxon>
        <taxon>Bacillati</taxon>
        <taxon>Cyanobacteriota</taxon>
        <taxon>Cyanophyceae</taxon>
        <taxon>Nostocales</taxon>
        <taxon>Nodulariaceae</taxon>
        <taxon>Nodularia</taxon>
    </lineage>
</organism>
<comment type="caution">
    <text evidence="1">The sequence shown here is derived from an EMBL/GenBank/DDBJ whole genome shotgun (WGS) entry which is preliminary data.</text>
</comment>
<proteinExistence type="predicted"/>
<dbReference type="EMBL" id="LWAJ01000128">
    <property type="protein sequence ID" value="KZL49847.1"/>
    <property type="molecule type" value="Genomic_DNA"/>
</dbReference>
<dbReference type="AlphaFoldDB" id="A0A166JL44"/>
<reference evidence="1 2" key="1">
    <citation type="submission" date="2016-04" db="EMBL/GenBank/DDBJ databases">
        <title>Draft Genome Assembly of the Bloom-forming Cyanobacterium Nodularia spumigena Strain CENA596 in Shrimp Production Ponds.</title>
        <authorList>
            <person name="Popin R.V."/>
            <person name="Rigonato J."/>
            <person name="Abreu V.A."/>
            <person name="Andreote A.P."/>
            <person name="Silveira S.B."/>
            <person name="Odebrecht C."/>
            <person name="Fiore M.F."/>
        </authorList>
    </citation>
    <scope>NUCLEOTIDE SEQUENCE [LARGE SCALE GENOMIC DNA]</scope>
    <source>
        <strain evidence="1 2">CENA596</strain>
    </source>
</reference>